<name>B0WFV8_CULQU</name>
<feature type="transmembrane region" description="Helical" evidence="1">
    <location>
        <begin position="18"/>
        <end position="39"/>
    </location>
</feature>
<reference evidence="2" key="1">
    <citation type="submission" date="2007-03" db="EMBL/GenBank/DDBJ databases">
        <title>Annotation of Culex pipiens quinquefasciatus.</title>
        <authorList>
            <consortium name="The Broad Institute Genome Sequencing Platform"/>
            <person name="Atkinson P.W."/>
            <person name="Hemingway J."/>
            <person name="Christensen B.M."/>
            <person name="Higgs S."/>
            <person name="Kodira C."/>
            <person name="Hannick L."/>
            <person name="Megy K."/>
            <person name="O'Leary S."/>
            <person name="Pearson M."/>
            <person name="Haas B.J."/>
            <person name="Mauceli E."/>
            <person name="Wortman J.R."/>
            <person name="Lee N.H."/>
            <person name="Guigo R."/>
            <person name="Stanke M."/>
            <person name="Alvarado L."/>
            <person name="Amedeo P."/>
            <person name="Antoine C.H."/>
            <person name="Arensburger P."/>
            <person name="Bidwell S.L."/>
            <person name="Crawford M."/>
            <person name="Camaro F."/>
            <person name="Devon K."/>
            <person name="Engels R."/>
            <person name="Hammond M."/>
            <person name="Howarth C."/>
            <person name="Koehrsen M."/>
            <person name="Lawson D."/>
            <person name="Montgomery P."/>
            <person name="Nene V."/>
            <person name="Nusbaum C."/>
            <person name="Puiu D."/>
            <person name="Romero-Severson J."/>
            <person name="Severson D.W."/>
            <person name="Shumway M."/>
            <person name="Sisk P."/>
            <person name="Stolte C."/>
            <person name="Zeng Q."/>
            <person name="Eisenstadt E."/>
            <person name="Fraser-Liggett C."/>
            <person name="Strausberg R."/>
            <person name="Galagan J."/>
            <person name="Birren B."/>
            <person name="Collins F.H."/>
        </authorList>
    </citation>
    <scope>NUCLEOTIDE SEQUENCE [LARGE SCALE GENOMIC DNA]</scope>
    <source>
        <strain evidence="2">JHB</strain>
    </source>
</reference>
<evidence type="ECO:0000313" key="4">
    <source>
        <dbReference type="Proteomes" id="UP000002320"/>
    </source>
</evidence>
<accession>B0WFV8</accession>
<keyword evidence="1" id="KW-1133">Transmembrane helix</keyword>
<protein>
    <submittedName>
        <fullName evidence="2 3">Uncharacterized protein</fullName>
    </submittedName>
</protein>
<sequence length="93" mass="10184">MNGFTTCERECQPTVLPWTGWLVVVIVVGPKSSLCGVVVGRALRALFYLSVLLLLLLNAIFATNSDFFRPISNYLGRARLGRSLDGCNPVARV</sequence>
<dbReference type="Proteomes" id="UP000002320">
    <property type="component" value="Unassembled WGS sequence"/>
</dbReference>
<keyword evidence="1" id="KW-0472">Membrane</keyword>
<keyword evidence="1" id="KW-0812">Transmembrane</keyword>
<dbReference type="InParanoid" id="B0WFV8"/>
<dbReference type="VEuPathDB" id="VectorBase:CPIJ006148"/>
<dbReference type="EMBL" id="DS231921">
    <property type="protein sequence ID" value="EDS26493.1"/>
    <property type="molecule type" value="Genomic_DNA"/>
</dbReference>
<feature type="transmembrane region" description="Helical" evidence="1">
    <location>
        <begin position="46"/>
        <end position="63"/>
    </location>
</feature>
<keyword evidence="4" id="KW-1185">Reference proteome</keyword>
<proteinExistence type="predicted"/>
<dbReference type="EnsemblMetazoa" id="CPIJ006148-RA">
    <property type="protein sequence ID" value="CPIJ006148-PA"/>
    <property type="gene ID" value="CPIJ006148"/>
</dbReference>
<evidence type="ECO:0000313" key="2">
    <source>
        <dbReference type="EMBL" id="EDS26493.1"/>
    </source>
</evidence>
<dbReference type="KEGG" id="cqu:CpipJ_CPIJ006148"/>
<evidence type="ECO:0000313" key="3">
    <source>
        <dbReference type="EnsemblMetazoa" id="CPIJ006148-PA"/>
    </source>
</evidence>
<evidence type="ECO:0000256" key="1">
    <source>
        <dbReference type="SAM" id="Phobius"/>
    </source>
</evidence>
<gene>
    <name evidence="3" type="primary">6037707</name>
    <name evidence="2" type="ORF">CpipJ_CPIJ006148</name>
</gene>
<reference evidence="3" key="2">
    <citation type="submission" date="2020-05" db="UniProtKB">
        <authorList>
            <consortium name="EnsemblMetazoa"/>
        </authorList>
    </citation>
    <scope>IDENTIFICATION</scope>
    <source>
        <strain evidence="3">JHB</strain>
    </source>
</reference>
<organism>
    <name type="scientific">Culex quinquefasciatus</name>
    <name type="common">Southern house mosquito</name>
    <name type="synonym">Culex pungens</name>
    <dbReference type="NCBI Taxonomy" id="7176"/>
    <lineage>
        <taxon>Eukaryota</taxon>
        <taxon>Metazoa</taxon>
        <taxon>Ecdysozoa</taxon>
        <taxon>Arthropoda</taxon>
        <taxon>Hexapoda</taxon>
        <taxon>Insecta</taxon>
        <taxon>Pterygota</taxon>
        <taxon>Neoptera</taxon>
        <taxon>Endopterygota</taxon>
        <taxon>Diptera</taxon>
        <taxon>Nematocera</taxon>
        <taxon>Culicoidea</taxon>
        <taxon>Culicidae</taxon>
        <taxon>Culicinae</taxon>
        <taxon>Culicini</taxon>
        <taxon>Culex</taxon>
        <taxon>Culex</taxon>
    </lineage>
</organism>
<dbReference type="AlphaFoldDB" id="B0WFV8"/>
<dbReference type="HOGENOM" id="CLU_2401793_0_0_1"/>